<evidence type="ECO:0000313" key="8">
    <source>
        <dbReference type="EMBL" id="CAK9145336.1"/>
    </source>
</evidence>
<dbReference type="PANTHER" id="PTHR45940">
    <property type="entry name" value="WUSCHEL-RELATED HOMEOBOX 1-RELATED"/>
    <property type="match status" value="1"/>
</dbReference>
<dbReference type="GO" id="GO:0003677">
    <property type="term" value="F:DNA binding"/>
    <property type="evidence" value="ECO:0007669"/>
    <property type="project" value="UniProtKB-KW"/>
</dbReference>
<name>A0ABC8RK26_9AQUA</name>
<comment type="caution">
    <text evidence="8">The sequence shown here is derived from an EMBL/GenBank/DDBJ whole genome shotgun (WGS) entry which is preliminary data.</text>
</comment>
<gene>
    <name evidence="8" type="ORF">ILEXP_LOCUS13141</name>
    <name evidence="9" type="ORF">ILEXP_LOCUS25578</name>
</gene>
<keyword evidence="4" id="KW-0371">Homeobox</keyword>
<keyword evidence="2" id="KW-0805">Transcription regulation</keyword>
<sequence length="84" mass="9703">MERGVHGDTAVATSLRQLRGVEEFMVPRNDKGRRQKAGMEQSIKRWTPTTDLIRILKDLYYNNGVRSPSAEQIQRISARLRQYG</sequence>
<evidence type="ECO:0000256" key="3">
    <source>
        <dbReference type="ARBA" id="ARBA00023125"/>
    </source>
</evidence>
<evidence type="ECO:0000256" key="5">
    <source>
        <dbReference type="ARBA" id="ARBA00023163"/>
    </source>
</evidence>
<dbReference type="PANTHER" id="PTHR45940:SF2">
    <property type="entry name" value="WUSCHEL-RELATED HOMEOBOX 1"/>
    <property type="match status" value="1"/>
</dbReference>
<protein>
    <submittedName>
        <fullName evidence="8">Uncharacterized protein</fullName>
    </submittedName>
</protein>
<keyword evidence="1" id="KW-0217">Developmental protein</keyword>
<dbReference type="EMBL" id="CAUOFW020002947">
    <property type="protein sequence ID" value="CAK9157016.1"/>
    <property type="molecule type" value="Genomic_DNA"/>
</dbReference>
<dbReference type="Proteomes" id="UP001642360">
    <property type="component" value="Unassembled WGS sequence"/>
</dbReference>
<evidence type="ECO:0000256" key="6">
    <source>
        <dbReference type="ARBA" id="ARBA00023242"/>
    </source>
</evidence>
<reference evidence="8 10" key="1">
    <citation type="submission" date="2024-02" db="EMBL/GenBank/DDBJ databases">
        <authorList>
            <person name="Vignale AGUSTIN F."/>
            <person name="Sosa J E."/>
            <person name="Modenutti C."/>
        </authorList>
    </citation>
    <scope>NUCLEOTIDE SEQUENCE [LARGE SCALE GENOMIC DNA]</scope>
</reference>
<evidence type="ECO:0000256" key="7">
    <source>
        <dbReference type="SAM" id="MobiDB-lite"/>
    </source>
</evidence>
<keyword evidence="6" id="KW-0539">Nucleus</keyword>
<evidence type="ECO:0000256" key="4">
    <source>
        <dbReference type="ARBA" id="ARBA00023155"/>
    </source>
</evidence>
<evidence type="ECO:0000313" key="10">
    <source>
        <dbReference type="Proteomes" id="UP001642360"/>
    </source>
</evidence>
<dbReference type="InterPro" id="IPR044555">
    <property type="entry name" value="WUSCHEL-like"/>
</dbReference>
<proteinExistence type="predicted"/>
<keyword evidence="3" id="KW-0238">DNA-binding</keyword>
<keyword evidence="5" id="KW-0804">Transcription</keyword>
<evidence type="ECO:0000256" key="1">
    <source>
        <dbReference type="ARBA" id="ARBA00022473"/>
    </source>
</evidence>
<evidence type="ECO:0000313" key="9">
    <source>
        <dbReference type="EMBL" id="CAK9157016.1"/>
    </source>
</evidence>
<accession>A0ABC8RK26</accession>
<dbReference type="GO" id="GO:0048731">
    <property type="term" value="P:system development"/>
    <property type="evidence" value="ECO:0007669"/>
    <property type="project" value="UniProtKB-ARBA"/>
</dbReference>
<feature type="region of interest" description="Disordered" evidence="7">
    <location>
        <begin position="23"/>
        <end position="42"/>
    </location>
</feature>
<dbReference type="AlphaFoldDB" id="A0ABC8RK26"/>
<organism evidence="8 10">
    <name type="scientific">Ilex paraguariensis</name>
    <name type="common">yerba mate</name>
    <dbReference type="NCBI Taxonomy" id="185542"/>
    <lineage>
        <taxon>Eukaryota</taxon>
        <taxon>Viridiplantae</taxon>
        <taxon>Streptophyta</taxon>
        <taxon>Embryophyta</taxon>
        <taxon>Tracheophyta</taxon>
        <taxon>Spermatophyta</taxon>
        <taxon>Magnoliopsida</taxon>
        <taxon>eudicotyledons</taxon>
        <taxon>Gunneridae</taxon>
        <taxon>Pentapetalae</taxon>
        <taxon>asterids</taxon>
        <taxon>campanulids</taxon>
        <taxon>Aquifoliales</taxon>
        <taxon>Aquifoliaceae</taxon>
        <taxon>Ilex</taxon>
    </lineage>
</organism>
<keyword evidence="10" id="KW-1185">Reference proteome</keyword>
<dbReference type="EMBL" id="CAUOFW020001477">
    <property type="protein sequence ID" value="CAK9145336.1"/>
    <property type="molecule type" value="Genomic_DNA"/>
</dbReference>
<evidence type="ECO:0000256" key="2">
    <source>
        <dbReference type="ARBA" id="ARBA00023015"/>
    </source>
</evidence>